<feature type="transmembrane region" description="Helical" evidence="1">
    <location>
        <begin position="374"/>
        <end position="398"/>
    </location>
</feature>
<reference evidence="4" key="1">
    <citation type="submission" date="2025-08" db="UniProtKB">
        <authorList>
            <consortium name="RefSeq"/>
        </authorList>
    </citation>
    <scope>IDENTIFICATION</scope>
    <source>
        <tissue evidence="4">Whole sample</tissue>
    </source>
</reference>
<dbReference type="InterPro" id="IPR016187">
    <property type="entry name" value="CTDL_fold"/>
</dbReference>
<dbReference type="KEGG" id="cvn:111116021"/>
<evidence type="ECO:0000259" key="2">
    <source>
        <dbReference type="PROSITE" id="PS50041"/>
    </source>
</evidence>
<dbReference type="GeneID" id="111116021"/>
<dbReference type="SUPFAM" id="SSF56436">
    <property type="entry name" value="C-type lectin-like"/>
    <property type="match status" value="1"/>
</dbReference>
<evidence type="ECO:0000256" key="1">
    <source>
        <dbReference type="SAM" id="Phobius"/>
    </source>
</evidence>
<name>A0A8B8C521_CRAVI</name>
<dbReference type="PROSITE" id="PS50041">
    <property type="entry name" value="C_TYPE_LECTIN_2"/>
    <property type="match status" value="1"/>
</dbReference>
<keyword evidence="3" id="KW-1185">Reference proteome</keyword>
<protein>
    <submittedName>
        <fullName evidence="4">Uncharacterized protein LOC111116021</fullName>
    </submittedName>
</protein>
<dbReference type="OrthoDB" id="6157674at2759"/>
<dbReference type="Gene3D" id="3.10.100.10">
    <property type="entry name" value="Mannose-Binding Protein A, subunit A"/>
    <property type="match status" value="1"/>
</dbReference>
<dbReference type="Proteomes" id="UP000694844">
    <property type="component" value="Chromosome 9"/>
</dbReference>
<dbReference type="RefSeq" id="XP_022310695.1">
    <property type="nucleotide sequence ID" value="XM_022454987.1"/>
</dbReference>
<gene>
    <name evidence="4" type="primary">LOC111116021</name>
</gene>
<dbReference type="InterPro" id="IPR001304">
    <property type="entry name" value="C-type_lectin-like"/>
</dbReference>
<dbReference type="CDD" id="cd00037">
    <property type="entry name" value="CLECT"/>
    <property type="match status" value="1"/>
</dbReference>
<dbReference type="SMART" id="SM00034">
    <property type="entry name" value="CLECT"/>
    <property type="match status" value="1"/>
</dbReference>
<dbReference type="AlphaFoldDB" id="A0A8B8C521"/>
<evidence type="ECO:0000313" key="3">
    <source>
        <dbReference type="Proteomes" id="UP000694844"/>
    </source>
</evidence>
<evidence type="ECO:0000313" key="4">
    <source>
        <dbReference type="RefSeq" id="XP_022310695.1"/>
    </source>
</evidence>
<feature type="domain" description="C-type lectin" evidence="2">
    <location>
        <begin position="34"/>
        <end position="163"/>
    </location>
</feature>
<sequence length="410" mass="44518">MMCFSRASYIILYVYVYFMLGFVNMDDSDILGISSDSCRFELHTSRVTWEKAYKVCKHRGLTLASLSASAEVKEVESFLSTAKSVFSSYVSISSSVWIGLRMESTPGGTSKFHWGDCITTLSITDSFSSLTSFTEATACGYVSEDSIKLTGCDNTASMGFICENPNGQDSCFSTKSIAIDALRYTGMTSLTSSDCASSCMKSSCAAIYISSGSSCTLMSYDSELPSSLLQPQLASTYYYHRRLLYNGSIPSVSGSGLSQDDLCNLPIGSPIVTTALNDVTTTELITPTSIDEATLQPTPEETTTDDVTTEPTTEVTTETFNFSSCVCVCVEKNETLEEKIEKIVSDLKVDTSELSSTKRQKSCAEDPRPTAKNVGMLGVAIIALLIGLIISVDIIRFLQYVNGRFKQTGR</sequence>
<dbReference type="InterPro" id="IPR016186">
    <property type="entry name" value="C-type_lectin-like/link_sf"/>
</dbReference>
<keyword evidence="1" id="KW-0812">Transmembrane</keyword>
<keyword evidence="1" id="KW-1133">Transmembrane helix</keyword>
<proteinExistence type="predicted"/>
<feature type="transmembrane region" description="Helical" evidence="1">
    <location>
        <begin position="7"/>
        <end position="25"/>
    </location>
</feature>
<accession>A0A8B8C521</accession>
<keyword evidence="1" id="KW-0472">Membrane</keyword>
<organism evidence="3 4">
    <name type="scientific">Crassostrea virginica</name>
    <name type="common">Eastern oyster</name>
    <dbReference type="NCBI Taxonomy" id="6565"/>
    <lineage>
        <taxon>Eukaryota</taxon>
        <taxon>Metazoa</taxon>
        <taxon>Spiralia</taxon>
        <taxon>Lophotrochozoa</taxon>
        <taxon>Mollusca</taxon>
        <taxon>Bivalvia</taxon>
        <taxon>Autobranchia</taxon>
        <taxon>Pteriomorphia</taxon>
        <taxon>Ostreida</taxon>
        <taxon>Ostreoidea</taxon>
        <taxon>Ostreidae</taxon>
        <taxon>Crassostrea</taxon>
    </lineage>
</organism>